<reference evidence="9 10" key="1">
    <citation type="submission" date="2020-07" db="EMBL/GenBank/DDBJ databases">
        <title>Bradyrhizobium diversity isolated from nodules of indigenous legumes of Western Australia.</title>
        <authorList>
            <person name="Klepa M.S."/>
        </authorList>
    </citation>
    <scope>NUCLEOTIDE SEQUENCE [LARGE SCALE GENOMIC DNA]</scope>
    <source>
        <strain evidence="9 10">CNPSo 4019</strain>
    </source>
</reference>
<dbReference type="PANTHER" id="PTHR30269">
    <property type="entry name" value="TRANSMEMBRANE PROTEIN YFCA"/>
    <property type="match status" value="1"/>
</dbReference>
<protein>
    <recommendedName>
        <fullName evidence="8">Probable membrane transporter protein</fullName>
    </recommendedName>
</protein>
<evidence type="ECO:0000313" key="10">
    <source>
        <dbReference type="Proteomes" id="UP001194539"/>
    </source>
</evidence>
<dbReference type="Proteomes" id="UP001194539">
    <property type="component" value="Unassembled WGS sequence"/>
</dbReference>
<evidence type="ECO:0000256" key="4">
    <source>
        <dbReference type="ARBA" id="ARBA00022475"/>
    </source>
</evidence>
<keyword evidence="6 8" id="KW-1133">Transmembrane helix</keyword>
<keyword evidence="3" id="KW-0813">Transport</keyword>
<feature type="transmembrane region" description="Helical" evidence="8">
    <location>
        <begin position="209"/>
        <end position="227"/>
    </location>
</feature>
<keyword evidence="7 8" id="KW-0472">Membrane</keyword>
<keyword evidence="4 8" id="KW-1003">Cell membrane</keyword>
<comment type="similarity">
    <text evidence="2 8">Belongs to the 4-toluene sulfonate uptake permease (TSUP) (TC 2.A.102) family.</text>
</comment>
<gene>
    <name evidence="9" type="ORF">H1B27_20920</name>
</gene>
<feature type="transmembrane region" description="Helical" evidence="8">
    <location>
        <begin position="85"/>
        <end position="104"/>
    </location>
</feature>
<evidence type="ECO:0000313" key="9">
    <source>
        <dbReference type="EMBL" id="MBH5388731.1"/>
    </source>
</evidence>
<dbReference type="EMBL" id="JACEGD010000019">
    <property type="protein sequence ID" value="MBH5388731.1"/>
    <property type="molecule type" value="Genomic_DNA"/>
</dbReference>
<evidence type="ECO:0000256" key="6">
    <source>
        <dbReference type="ARBA" id="ARBA00022989"/>
    </source>
</evidence>
<keyword evidence="10" id="KW-1185">Reference proteome</keyword>
<comment type="subcellular location">
    <subcellularLocation>
        <location evidence="1 8">Cell membrane</location>
        <topology evidence="1 8">Multi-pass membrane protein</topology>
    </subcellularLocation>
</comment>
<feature type="transmembrane region" description="Helical" evidence="8">
    <location>
        <begin position="31"/>
        <end position="50"/>
    </location>
</feature>
<feature type="transmembrane region" description="Helical" evidence="8">
    <location>
        <begin position="182"/>
        <end position="203"/>
    </location>
</feature>
<keyword evidence="5 8" id="KW-0812">Transmembrane</keyword>
<dbReference type="PANTHER" id="PTHR30269:SF37">
    <property type="entry name" value="MEMBRANE TRANSPORTER PROTEIN"/>
    <property type="match status" value="1"/>
</dbReference>
<accession>A0ABS0P656</accession>
<name>A0ABS0P656_9BRAD</name>
<evidence type="ECO:0000256" key="7">
    <source>
        <dbReference type="ARBA" id="ARBA00023136"/>
    </source>
</evidence>
<feature type="transmembrane region" description="Helical" evidence="8">
    <location>
        <begin position="156"/>
        <end position="175"/>
    </location>
</feature>
<evidence type="ECO:0000256" key="1">
    <source>
        <dbReference type="ARBA" id="ARBA00004651"/>
    </source>
</evidence>
<feature type="transmembrane region" description="Helical" evidence="8">
    <location>
        <begin position="116"/>
        <end position="136"/>
    </location>
</feature>
<dbReference type="RefSeq" id="WP_197488669.1">
    <property type="nucleotide sequence ID" value="NZ_JACEGD010000019.1"/>
</dbReference>
<dbReference type="InterPro" id="IPR052017">
    <property type="entry name" value="TSUP"/>
</dbReference>
<comment type="caution">
    <text evidence="9">The sequence shown here is derived from an EMBL/GenBank/DDBJ whole genome shotgun (WGS) entry which is preliminary data.</text>
</comment>
<evidence type="ECO:0000256" key="2">
    <source>
        <dbReference type="ARBA" id="ARBA00009142"/>
    </source>
</evidence>
<dbReference type="InterPro" id="IPR002781">
    <property type="entry name" value="TM_pro_TauE-like"/>
</dbReference>
<sequence>MLLSALVSSIAGFAFSPIAGAFLFHSLSEPITIVRILLVASIAQQVYCVWRLRESIEMRRCAPYLFGSILTLPIGLHLLCNTSASTLLPMLGALLITYGAFTALKPTLRSGKNPLWGRITVGALGGITGGLAAFPAAFVSMWCHVQGFDKHRARAIIQPFILVNQLLSLSLLMVLRPSEVMPLGLLFYAAPAVLGAYVGLIIFNRVDTATFNRIVGLLLMAAGIGFVRPL</sequence>
<evidence type="ECO:0000256" key="8">
    <source>
        <dbReference type="RuleBase" id="RU363041"/>
    </source>
</evidence>
<proteinExistence type="inferred from homology"/>
<dbReference type="Pfam" id="PF01925">
    <property type="entry name" value="TauE"/>
    <property type="match status" value="1"/>
</dbReference>
<organism evidence="9 10">
    <name type="scientific">Bradyrhizobium diversitatis</name>
    <dbReference type="NCBI Taxonomy" id="2755406"/>
    <lineage>
        <taxon>Bacteria</taxon>
        <taxon>Pseudomonadati</taxon>
        <taxon>Pseudomonadota</taxon>
        <taxon>Alphaproteobacteria</taxon>
        <taxon>Hyphomicrobiales</taxon>
        <taxon>Nitrobacteraceae</taxon>
        <taxon>Bradyrhizobium</taxon>
    </lineage>
</organism>
<evidence type="ECO:0000256" key="3">
    <source>
        <dbReference type="ARBA" id="ARBA00022448"/>
    </source>
</evidence>
<evidence type="ECO:0000256" key="5">
    <source>
        <dbReference type="ARBA" id="ARBA00022692"/>
    </source>
</evidence>